<dbReference type="Proteomes" id="UP001321760">
    <property type="component" value="Unassembled WGS sequence"/>
</dbReference>
<evidence type="ECO:0000313" key="2">
    <source>
        <dbReference type="Proteomes" id="UP001321760"/>
    </source>
</evidence>
<reference evidence="1" key="2">
    <citation type="submission" date="2023-05" db="EMBL/GenBank/DDBJ databases">
        <authorList>
            <consortium name="Lawrence Berkeley National Laboratory"/>
            <person name="Steindorff A."/>
            <person name="Hensen N."/>
            <person name="Bonometti L."/>
            <person name="Westerberg I."/>
            <person name="Brannstrom I.O."/>
            <person name="Guillou S."/>
            <person name="Cros-Aarteil S."/>
            <person name="Calhoun S."/>
            <person name="Haridas S."/>
            <person name="Kuo A."/>
            <person name="Mondo S."/>
            <person name="Pangilinan J."/>
            <person name="Riley R."/>
            <person name="Labutti K."/>
            <person name="Andreopoulos B."/>
            <person name="Lipzen A."/>
            <person name="Chen C."/>
            <person name="Yanf M."/>
            <person name="Daum C."/>
            <person name="Ng V."/>
            <person name="Clum A."/>
            <person name="Ohm R."/>
            <person name="Martin F."/>
            <person name="Silar P."/>
            <person name="Natvig D."/>
            <person name="Lalanne C."/>
            <person name="Gautier V."/>
            <person name="Ament-Velasquez S.L."/>
            <person name="Kruys A."/>
            <person name="Hutchinson M.I."/>
            <person name="Powell A.J."/>
            <person name="Barry K."/>
            <person name="Miller A.N."/>
            <person name="Grigoriev I.V."/>
            <person name="Debuchy R."/>
            <person name="Gladieux P."/>
            <person name="Thoren M.H."/>
            <person name="Johannesson H."/>
        </authorList>
    </citation>
    <scope>NUCLEOTIDE SEQUENCE</scope>
    <source>
        <strain evidence="1">PSN243</strain>
    </source>
</reference>
<keyword evidence="2" id="KW-1185">Reference proteome</keyword>
<evidence type="ECO:0008006" key="3">
    <source>
        <dbReference type="Google" id="ProtNLM"/>
    </source>
</evidence>
<organism evidence="1 2">
    <name type="scientific">Podospora aff. communis PSN243</name>
    <dbReference type="NCBI Taxonomy" id="3040156"/>
    <lineage>
        <taxon>Eukaryota</taxon>
        <taxon>Fungi</taxon>
        <taxon>Dikarya</taxon>
        <taxon>Ascomycota</taxon>
        <taxon>Pezizomycotina</taxon>
        <taxon>Sordariomycetes</taxon>
        <taxon>Sordariomycetidae</taxon>
        <taxon>Sordariales</taxon>
        <taxon>Podosporaceae</taxon>
        <taxon>Podospora</taxon>
    </lineage>
</organism>
<evidence type="ECO:0000313" key="1">
    <source>
        <dbReference type="EMBL" id="KAK4450813.1"/>
    </source>
</evidence>
<reference evidence="1" key="1">
    <citation type="journal article" date="2023" name="Mol. Phylogenet. Evol.">
        <title>Genome-scale phylogeny and comparative genomics of the fungal order Sordariales.</title>
        <authorList>
            <person name="Hensen N."/>
            <person name="Bonometti L."/>
            <person name="Westerberg I."/>
            <person name="Brannstrom I.O."/>
            <person name="Guillou S."/>
            <person name="Cros-Aarteil S."/>
            <person name="Calhoun S."/>
            <person name="Haridas S."/>
            <person name="Kuo A."/>
            <person name="Mondo S."/>
            <person name="Pangilinan J."/>
            <person name="Riley R."/>
            <person name="LaButti K."/>
            <person name="Andreopoulos B."/>
            <person name="Lipzen A."/>
            <person name="Chen C."/>
            <person name="Yan M."/>
            <person name="Daum C."/>
            <person name="Ng V."/>
            <person name="Clum A."/>
            <person name="Steindorff A."/>
            <person name="Ohm R.A."/>
            <person name="Martin F."/>
            <person name="Silar P."/>
            <person name="Natvig D.O."/>
            <person name="Lalanne C."/>
            <person name="Gautier V."/>
            <person name="Ament-Velasquez S.L."/>
            <person name="Kruys A."/>
            <person name="Hutchinson M.I."/>
            <person name="Powell A.J."/>
            <person name="Barry K."/>
            <person name="Miller A.N."/>
            <person name="Grigoriev I.V."/>
            <person name="Debuchy R."/>
            <person name="Gladieux P."/>
            <person name="Hiltunen Thoren M."/>
            <person name="Johannesson H."/>
        </authorList>
    </citation>
    <scope>NUCLEOTIDE SEQUENCE</scope>
    <source>
        <strain evidence="1">PSN243</strain>
    </source>
</reference>
<comment type="caution">
    <text evidence="1">The sequence shown here is derived from an EMBL/GenBank/DDBJ whole genome shotgun (WGS) entry which is preliminary data.</text>
</comment>
<proteinExistence type="predicted"/>
<gene>
    <name evidence="1" type="ORF">QBC34DRAFT_66033</name>
</gene>
<sequence>MEIFQDPSLRRCYRTVKKFLRAVADIFSDEILDHFPDRAKHFDKISGVKGLSDAFVEQRSARELVLDIVDAISDVVSELARKECPVKPAPSVTPTPSACEEMPDDSSCSVVEIQLEGPTIKDAWASHAKAKELEKQASLAGTLTPKDAEFESLSVFHGTASLRGLDQKDALAERHGEIRTGEGHRHQQAQVVPTYDCMSIVSTTLSPLRAFLWAKFYSEVIRCVPIAGYDSRENMSWDCRGHAHAGATVCEFRPSIVASKDPYQTVYIIPEGRETAWYELVRYLDAMSTKFKTMPTPSRLWEEFFPNPR</sequence>
<dbReference type="EMBL" id="MU865931">
    <property type="protein sequence ID" value="KAK4450813.1"/>
    <property type="molecule type" value="Genomic_DNA"/>
</dbReference>
<name>A0AAV9GRA9_9PEZI</name>
<dbReference type="AlphaFoldDB" id="A0AAV9GRA9"/>
<accession>A0AAV9GRA9</accession>
<protein>
    <recommendedName>
        <fullName evidence="3">Fungal-type protein kinase domain-containing protein</fullName>
    </recommendedName>
</protein>